<evidence type="ECO:0000256" key="2">
    <source>
        <dbReference type="ARBA" id="ARBA00022692"/>
    </source>
</evidence>
<dbReference type="GO" id="GO:0034220">
    <property type="term" value="P:monoatomic ion transmembrane transport"/>
    <property type="evidence" value="ECO:0007669"/>
    <property type="project" value="UniProtKB-KW"/>
</dbReference>
<accession>A0AA39W270</accession>
<evidence type="ECO:0000256" key="6">
    <source>
        <dbReference type="ARBA" id="ARBA00023303"/>
    </source>
</evidence>
<keyword evidence="3 7" id="KW-1133">Transmembrane helix</keyword>
<dbReference type="InterPro" id="IPR010920">
    <property type="entry name" value="LSM_dom_sf"/>
</dbReference>
<evidence type="ECO:0000259" key="8">
    <source>
        <dbReference type="Pfam" id="PF00924"/>
    </source>
</evidence>
<dbReference type="GO" id="GO:0016020">
    <property type="term" value="C:membrane"/>
    <property type="evidence" value="ECO:0007669"/>
    <property type="project" value="UniProtKB-SubCell"/>
</dbReference>
<proteinExistence type="predicted"/>
<evidence type="ECO:0000256" key="3">
    <source>
        <dbReference type="ARBA" id="ARBA00022989"/>
    </source>
</evidence>
<evidence type="ECO:0000256" key="7">
    <source>
        <dbReference type="SAM" id="Phobius"/>
    </source>
</evidence>
<feature type="transmembrane region" description="Helical" evidence="7">
    <location>
        <begin position="6"/>
        <end position="29"/>
    </location>
</feature>
<reference evidence="9" key="1">
    <citation type="journal article" date="2022" name="Plant J.">
        <title>Strategies of tolerance reflected in two North American maple genomes.</title>
        <authorList>
            <person name="McEvoy S.L."/>
            <person name="Sezen U.U."/>
            <person name="Trouern-Trend A."/>
            <person name="McMahon S.M."/>
            <person name="Schaberg P.G."/>
            <person name="Yang J."/>
            <person name="Wegrzyn J.L."/>
            <person name="Swenson N.G."/>
        </authorList>
    </citation>
    <scope>NUCLEOTIDE SEQUENCE</scope>
    <source>
        <strain evidence="9">NS2018</strain>
    </source>
</reference>
<dbReference type="PANTHER" id="PTHR30566">
    <property type="entry name" value="YNAI-RELATED MECHANOSENSITIVE ION CHANNEL"/>
    <property type="match status" value="1"/>
</dbReference>
<keyword evidence="6" id="KW-0407">Ion channel</keyword>
<dbReference type="Pfam" id="PF00924">
    <property type="entry name" value="MS_channel_2nd"/>
    <property type="match status" value="1"/>
</dbReference>
<evidence type="ECO:0000256" key="5">
    <source>
        <dbReference type="ARBA" id="ARBA00023136"/>
    </source>
</evidence>
<dbReference type="PANTHER" id="PTHR30566:SF5">
    <property type="entry name" value="MECHANOSENSITIVE ION CHANNEL PROTEIN 1, MITOCHONDRIAL-RELATED"/>
    <property type="match status" value="1"/>
</dbReference>
<name>A0AA39W270_ACESA</name>
<sequence>MAEVRKTILILFFGSSSYSAIDLLILLFFPPVKDKRMRQERNKMRQERTTVHTIVSITLLCGLFLALLEIWGISAHSVIVAGGILAAATSYALKDIFESFLNGLWLRFSEPFKIGDRILVKSEKLNGKVVDVRLTSITLMDMDTRAQVVVPYKAIMGKAITNLTRATHAIVEEKFTILLKDHDKVDNIIKCLNELIIDISADSFCEVSVVGENGIELRVVCRVKMVNPNDMMGKKKLRAIRHILLIGIAKIIHSSRATLGKVDKKTDDDSAT</sequence>
<dbReference type="AlphaFoldDB" id="A0AA39W270"/>
<dbReference type="InterPro" id="IPR023408">
    <property type="entry name" value="MscS_beta-dom_sf"/>
</dbReference>
<dbReference type="Gene3D" id="2.30.30.60">
    <property type="match status" value="1"/>
</dbReference>
<keyword evidence="4" id="KW-0406">Ion transport</keyword>
<dbReference type="SUPFAM" id="SSF50182">
    <property type="entry name" value="Sm-like ribonucleoproteins"/>
    <property type="match status" value="1"/>
</dbReference>
<keyword evidence="4" id="KW-0813">Transport</keyword>
<evidence type="ECO:0000313" key="10">
    <source>
        <dbReference type="Proteomes" id="UP001168877"/>
    </source>
</evidence>
<keyword evidence="2 7" id="KW-0812">Transmembrane</keyword>
<dbReference type="Proteomes" id="UP001168877">
    <property type="component" value="Unassembled WGS sequence"/>
</dbReference>
<comment type="subcellular location">
    <subcellularLocation>
        <location evidence="1">Membrane</location>
    </subcellularLocation>
</comment>
<feature type="transmembrane region" description="Helical" evidence="7">
    <location>
        <begin position="50"/>
        <end position="67"/>
    </location>
</feature>
<dbReference type="InterPro" id="IPR006685">
    <property type="entry name" value="MscS_channel_2nd"/>
</dbReference>
<protein>
    <recommendedName>
        <fullName evidence="8">Mechanosensitive ion channel MscS domain-containing protein</fullName>
    </recommendedName>
</protein>
<comment type="caution">
    <text evidence="9">The sequence shown here is derived from an EMBL/GenBank/DDBJ whole genome shotgun (WGS) entry which is preliminary data.</text>
</comment>
<organism evidence="9 10">
    <name type="scientific">Acer saccharum</name>
    <name type="common">Sugar maple</name>
    <dbReference type="NCBI Taxonomy" id="4024"/>
    <lineage>
        <taxon>Eukaryota</taxon>
        <taxon>Viridiplantae</taxon>
        <taxon>Streptophyta</taxon>
        <taxon>Embryophyta</taxon>
        <taxon>Tracheophyta</taxon>
        <taxon>Spermatophyta</taxon>
        <taxon>Magnoliopsida</taxon>
        <taxon>eudicotyledons</taxon>
        <taxon>Gunneridae</taxon>
        <taxon>Pentapetalae</taxon>
        <taxon>rosids</taxon>
        <taxon>malvids</taxon>
        <taxon>Sapindales</taxon>
        <taxon>Sapindaceae</taxon>
        <taxon>Hippocastanoideae</taxon>
        <taxon>Acereae</taxon>
        <taxon>Acer</taxon>
    </lineage>
</organism>
<evidence type="ECO:0000256" key="1">
    <source>
        <dbReference type="ARBA" id="ARBA00004370"/>
    </source>
</evidence>
<dbReference type="Gene3D" id="1.10.287.1260">
    <property type="match status" value="1"/>
</dbReference>
<keyword evidence="10" id="KW-1185">Reference proteome</keyword>
<evidence type="ECO:0000256" key="4">
    <source>
        <dbReference type="ARBA" id="ARBA00023065"/>
    </source>
</evidence>
<evidence type="ECO:0000313" key="9">
    <source>
        <dbReference type="EMBL" id="KAK0601075.1"/>
    </source>
</evidence>
<reference evidence="9" key="2">
    <citation type="submission" date="2023-06" db="EMBL/GenBank/DDBJ databases">
        <authorList>
            <person name="Swenson N.G."/>
            <person name="Wegrzyn J.L."/>
            <person name="Mcevoy S.L."/>
        </authorList>
    </citation>
    <scope>NUCLEOTIDE SEQUENCE</scope>
    <source>
        <strain evidence="9">NS2018</strain>
        <tissue evidence="9">Leaf</tissue>
    </source>
</reference>
<dbReference type="EMBL" id="JAUESC010000003">
    <property type="protein sequence ID" value="KAK0601075.1"/>
    <property type="molecule type" value="Genomic_DNA"/>
</dbReference>
<feature type="domain" description="Mechanosensitive ion channel MscS" evidence="8">
    <location>
        <begin position="95"/>
        <end position="165"/>
    </location>
</feature>
<keyword evidence="5 7" id="KW-0472">Membrane</keyword>
<gene>
    <name evidence="9" type="ORF">LWI29_021087</name>
</gene>